<evidence type="ECO:0000256" key="3">
    <source>
        <dbReference type="ARBA" id="ARBA00022475"/>
    </source>
</evidence>
<evidence type="ECO:0000256" key="11">
    <source>
        <dbReference type="SAM" id="MobiDB-lite"/>
    </source>
</evidence>
<dbReference type="Gene3D" id="3.40.50.300">
    <property type="entry name" value="P-loop containing nucleotide triphosphate hydrolases"/>
    <property type="match status" value="1"/>
</dbReference>
<dbReference type="GO" id="GO:0030253">
    <property type="term" value="P:protein secretion by the type I secretion system"/>
    <property type="evidence" value="ECO:0007669"/>
    <property type="project" value="InterPro"/>
</dbReference>
<dbReference type="InterPro" id="IPR017871">
    <property type="entry name" value="ABC_transporter-like_CS"/>
</dbReference>
<keyword evidence="17" id="KW-1185">Reference proteome</keyword>
<dbReference type="InterPro" id="IPR039421">
    <property type="entry name" value="Type_1_exporter"/>
</dbReference>
<dbReference type="PANTHER" id="PTHR24221:SF647">
    <property type="entry name" value="BLL6336 PROTEIN"/>
    <property type="match status" value="1"/>
</dbReference>
<feature type="transmembrane region" description="Helical" evidence="12">
    <location>
        <begin position="333"/>
        <end position="353"/>
    </location>
</feature>
<dbReference type="GO" id="GO:0008234">
    <property type="term" value="F:cysteine-type peptidase activity"/>
    <property type="evidence" value="ECO:0007669"/>
    <property type="project" value="UniProtKB-KW"/>
</dbReference>
<evidence type="ECO:0000259" key="14">
    <source>
        <dbReference type="PROSITE" id="PS50929"/>
    </source>
</evidence>
<evidence type="ECO:0000256" key="9">
    <source>
        <dbReference type="ARBA" id="ARBA00023136"/>
    </source>
</evidence>
<evidence type="ECO:0000256" key="6">
    <source>
        <dbReference type="ARBA" id="ARBA00022807"/>
    </source>
</evidence>
<comment type="similarity">
    <text evidence="10">Belongs to the ABC transporter superfamily. Lipid exporter (TC 3.A.1.106) family.</text>
</comment>
<dbReference type="SUPFAM" id="SSF52540">
    <property type="entry name" value="P-loop containing nucleoside triphosphate hydrolases"/>
    <property type="match status" value="1"/>
</dbReference>
<dbReference type="OrthoDB" id="9806127at2"/>
<dbReference type="Pfam" id="PF03412">
    <property type="entry name" value="Peptidase_C39"/>
    <property type="match status" value="1"/>
</dbReference>
<keyword evidence="3" id="KW-1003">Cell membrane</keyword>
<keyword evidence="5" id="KW-0547">Nucleotide-binding</keyword>
<dbReference type="CDD" id="cd18588">
    <property type="entry name" value="ABC_6TM_CyaB_HlyB_like"/>
    <property type="match status" value="1"/>
</dbReference>
<dbReference type="RefSeq" id="WP_152356125.1">
    <property type="nucleotide sequence ID" value="NZ_JBHLXF010000002.1"/>
</dbReference>
<evidence type="ECO:0000256" key="1">
    <source>
        <dbReference type="ARBA" id="ARBA00004651"/>
    </source>
</evidence>
<dbReference type="SMART" id="SM00382">
    <property type="entry name" value="AAA"/>
    <property type="match status" value="1"/>
</dbReference>
<feature type="domain" description="Peptidase C39" evidence="15">
    <location>
        <begin position="36"/>
        <end position="164"/>
    </location>
</feature>
<keyword evidence="9 12" id="KW-0472">Membrane</keyword>
<dbReference type="GO" id="GO:0016887">
    <property type="term" value="F:ATP hydrolysis activity"/>
    <property type="evidence" value="ECO:0007669"/>
    <property type="project" value="InterPro"/>
</dbReference>
<dbReference type="GO" id="GO:0005886">
    <property type="term" value="C:plasma membrane"/>
    <property type="evidence" value="ECO:0007669"/>
    <property type="project" value="UniProtKB-SubCell"/>
</dbReference>
<dbReference type="Pfam" id="PF00664">
    <property type="entry name" value="ABC_membrane"/>
    <property type="match status" value="1"/>
</dbReference>
<dbReference type="PROSITE" id="PS00211">
    <property type="entry name" value="ABC_TRANSPORTER_1"/>
    <property type="match status" value="1"/>
</dbReference>
<evidence type="ECO:0000259" key="15">
    <source>
        <dbReference type="PROSITE" id="PS50990"/>
    </source>
</evidence>
<evidence type="ECO:0000313" key="17">
    <source>
        <dbReference type="Proteomes" id="UP000440041"/>
    </source>
</evidence>
<gene>
    <name evidence="16" type="ORF">DSM100238_1586</name>
</gene>
<comment type="caution">
    <text evidence="16">The sequence shown here is derived from an EMBL/GenBank/DDBJ whole genome shotgun (WGS) entry which is preliminary data.</text>
</comment>
<evidence type="ECO:0000256" key="7">
    <source>
        <dbReference type="ARBA" id="ARBA00022840"/>
    </source>
</evidence>
<keyword evidence="6" id="KW-0645">Protease</keyword>
<evidence type="ECO:0000256" key="10">
    <source>
        <dbReference type="ARBA" id="ARBA00061644"/>
    </source>
</evidence>
<dbReference type="SUPFAM" id="SSF90123">
    <property type="entry name" value="ABC transporter transmembrane region"/>
    <property type="match status" value="1"/>
</dbReference>
<comment type="subcellular location">
    <subcellularLocation>
        <location evidence="1">Cell membrane</location>
        <topology evidence="1">Multi-pass membrane protein</topology>
    </subcellularLocation>
</comment>
<dbReference type="Gene3D" id="1.20.1560.10">
    <property type="entry name" value="ABC transporter type 1, transmembrane domain"/>
    <property type="match status" value="1"/>
</dbReference>
<keyword evidence="4 12" id="KW-0812">Transmembrane</keyword>
<feature type="region of interest" description="Disordered" evidence="11">
    <location>
        <begin position="1"/>
        <end position="39"/>
    </location>
</feature>
<protein>
    <submittedName>
        <fullName evidence="16">Peptidase C39</fullName>
    </submittedName>
</protein>
<dbReference type="PROSITE" id="PS50990">
    <property type="entry name" value="PEPTIDASE_C39"/>
    <property type="match status" value="1"/>
</dbReference>
<dbReference type="GO" id="GO:0006508">
    <property type="term" value="P:proteolysis"/>
    <property type="evidence" value="ECO:0007669"/>
    <property type="project" value="InterPro"/>
</dbReference>
<dbReference type="GO" id="GO:0030256">
    <property type="term" value="C:type I protein secretion system complex"/>
    <property type="evidence" value="ECO:0007669"/>
    <property type="project" value="InterPro"/>
</dbReference>
<dbReference type="AlphaFoldDB" id="A0A6A2VWG9"/>
<dbReference type="EMBL" id="WBSO01000015">
    <property type="protein sequence ID" value="KAB8295350.1"/>
    <property type="molecule type" value="Genomic_DNA"/>
</dbReference>
<dbReference type="GO" id="GO:0034040">
    <property type="term" value="F:ATPase-coupled lipid transmembrane transporter activity"/>
    <property type="evidence" value="ECO:0007669"/>
    <property type="project" value="TreeGrafter"/>
</dbReference>
<evidence type="ECO:0000259" key="13">
    <source>
        <dbReference type="PROSITE" id="PS50893"/>
    </source>
</evidence>
<reference evidence="16 17" key="1">
    <citation type="submission" date="2019-09" db="EMBL/GenBank/DDBJ databases">
        <title>Characterization of the phylogenetic diversity of two novel species belonging to the genus Bifidobacterium: Bifidobacterium cebidarum sp. nov. and Bifidobacterium leontopitheci sp. nov.</title>
        <authorList>
            <person name="Lugli G.A."/>
            <person name="Duranti S."/>
            <person name="Milani C."/>
            <person name="Turroni F."/>
            <person name="Ventura M."/>
        </authorList>
    </citation>
    <scope>NUCLEOTIDE SEQUENCE [LARGE SCALE GENOMIC DNA]</scope>
    <source>
        <strain evidence="16 17">DSM 100238</strain>
    </source>
</reference>
<proteinExistence type="inferred from homology"/>
<dbReference type="PROSITE" id="PS50893">
    <property type="entry name" value="ABC_TRANSPORTER_2"/>
    <property type="match status" value="1"/>
</dbReference>
<evidence type="ECO:0000256" key="4">
    <source>
        <dbReference type="ARBA" id="ARBA00022692"/>
    </source>
</evidence>
<dbReference type="InterPro" id="IPR036640">
    <property type="entry name" value="ABC1_TM_sf"/>
</dbReference>
<feature type="compositionally biased region" description="Polar residues" evidence="11">
    <location>
        <begin position="9"/>
        <end position="24"/>
    </location>
</feature>
<name>A0A6A2VWG9_9BIFI</name>
<dbReference type="InterPro" id="IPR011527">
    <property type="entry name" value="ABC1_TM_dom"/>
</dbReference>
<dbReference type="InterPro" id="IPR003593">
    <property type="entry name" value="AAA+_ATPase"/>
</dbReference>
<dbReference type="Proteomes" id="UP000440041">
    <property type="component" value="Unassembled WGS sequence"/>
</dbReference>
<keyword evidence="8 12" id="KW-1133">Transmembrane helix</keyword>
<feature type="transmembrane region" description="Helical" evidence="12">
    <location>
        <begin position="302"/>
        <end position="327"/>
    </location>
</feature>
<keyword evidence="2" id="KW-0813">Transport</keyword>
<dbReference type="PANTHER" id="PTHR24221">
    <property type="entry name" value="ATP-BINDING CASSETTE SUB-FAMILY B"/>
    <property type="match status" value="1"/>
</dbReference>
<feature type="transmembrane region" description="Helical" evidence="12">
    <location>
        <begin position="228"/>
        <end position="249"/>
    </location>
</feature>
<dbReference type="InterPro" id="IPR010132">
    <property type="entry name" value="ATPase_T1SS_HlyB"/>
</dbReference>
<evidence type="ECO:0000256" key="2">
    <source>
        <dbReference type="ARBA" id="ARBA00022448"/>
    </source>
</evidence>
<sequence length="750" mass="82792">MTDQREQQLKVTENTGQVSQSVQDDGTEPKAEQPGQSAHESIQDSAISCLLIIAGLLHARVSPGQVEQLTRFSAHPLDMAGLVHLARKVGLRAKPRKIDHKHASSITSPVIAQCNDGSFFVLARVEQSPQGQTHALVLFPQERSARRVTIDELWSFFTGSIVVLSDKSMMSGDVSFGFRWFLQSVLKFKKDFVCVFLAAFVIQLIGILTPLMTQVVVDKVLVHREVSVLVMLSIAMLIGYVFELVLGIAKNYVFSHTTNRIDVTINWRLFRHLFALPLRYFESRKVGETVARMREAENIRSFLTGTPLSSLLDVVFIVVYIVVLFFYSVPLTFVVIASIPVFAVLSAAVTPMFRRRLDEKFYAGSEAQSFLVESIGGVQTVKSFALEPRLERKWGKLQSRYATAGYRTSIVAGNANAIGKFIQEAFDLLVLFLGAQAVMNGTFSVGELVAFRMLAGRVSGPVLRFVQLWQDFQQASMSVSRIGDIFGTPPEPGVGADRIQLPKVHGNVRFDHVSFRYRPDTPCAVEDMSFSIPAGMTIGVCGRSGSGKSTITKLIQRLYVPQAGKISIDGMDISLADPSWLRGNIGVVLQENFMFSGTVAENIAIRCPGAGTDRIVAAAKLAGAHEFILGLQDGYDTIIGEKGVGLSGGQKQRIAIARAIIDDPRILIFDEATSALDYESESIIQHNLKAICKGRTVIIVAHRLSTIEQADRIMVVDRGRVKEYDTPQRLLASHGLYWRLHELQRKGEVC</sequence>
<keyword evidence="7" id="KW-0067">ATP-binding</keyword>
<dbReference type="InterPro" id="IPR003439">
    <property type="entry name" value="ABC_transporter-like_ATP-bd"/>
</dbReference>
<evidence type="ECO:0000256" key="12">
    <source>
        <dbReference type="SAM" id="Phobius"/>
    </source>
</evidence>
<feature type="domain" description="ABC transmembrane type-1" evidence="14">
    <location>
        <begin position="195"/>
        <end position="474"/>
    </location>
</feature>
<evidence type="ECO:0000256" key="8">
    <source>
        <dbReference type="ARBA" id="ARBA00022989"/>
    </source>
</evidence>
<dbReference type="InterPro" id="IPR027417">
    <property type="entry name" value="P-loop_NTPase"/>
</dbReference>
<keyword evidence="6" id="KW-0378">Hydrolase</keyword>
<dbReference type="Pfam" id="PF00005">
    <property type="entry name" value="ABC_tran"/>
    <property type="match status" value="1"/>
</dbReference>
<feature type="transmembrane region" description="Helical" evidence="12">
    <location>
        <begin position="192"/>
        <end position="216"/>
    </location>
</feature>
<organism evidence="16 17">
    <name type="scientific">Bifidobacterium apri</name>
    <dbReference type="NCBI Taxonomy" id="1769423"/>
    <lineage>
        <taxon>Bacteria</taxon>
        <taxon>Bacillati</taxon>
        <taxon>Actinomycetota</taxon>
        <taxon>Actinomycetes</taxon>
        <taxon>Bifidobacteriales</taxon>
        <taxon>Bifidobacteriaceae</taxon>
        <taxon>Bifidobacterium</taxon>
    </lineage>
</organism>
<evidence type="ECO:0000313" key="16">
    <source>
        <dbReference type="EMBL" id="KAB8295350.1"/>
    </source>
</evidence>
<dbReference type="FunFam" id="3.40.50.300:FF:000299">
    <property type="entry name" value="ABC transporter ATP-binding protein/permease"/>
    <property type="match status" value="1"/>
</dbReference>
<accession>A0A6A2VWG9</accession>
<dbReference type="InterPro" id="IPR005074">
    <property type="entry name" value="Peptidase_C39"/>
</dbReference>
<feature type="domain" description="ABC transporter" evidence="13">
    <location>
        <begin position="508"/>
        <end position="743"/>
    </location>
</feature>
<dbReference type="GO" id="GO:0140359">
    <property type="term" value="F:ABC-type transporter activity"/>
    <property type="evidence" value="ECO:0007669"/>
    <property type="project" value="InterPro"/>
</dbReference>
<dbReference type="PROSITE" id="PS50929">
    <property type="entry name" value="ABC_TM1F"/>
    <property type="match status" value="1"/>
</dbReference>
<evidence type="ECO:0000256" key="5">
    <source>
        <dbReference type="ARBA" id="ARBA00022741"/>
    </source>
</evidence>
<dbReference type="Gene3D" id="3.90.70.10">
    <property type="entry name" value="Cysteine proteinases"/>
    <property type="match status" value="1"/>
</dbReference>
<keyword evidence="6" id="KW-0788">Thiol protease</keyword>
<dbReference type="NCBIfam" id="TIGR01846">
    <property type="entry name" value="type_I_sec_HlyB"/>
    <property type="match status" value="1"/>
</dbReference>
<dbReference type="GO" id="GO:0005524">
    <property type="term" value="F:ATP binding"/>
    <property type="evidence" value="ECO:0007669"/>
    <property type="project" value="UniProtKB-KW"/>
</dbReference>